<reference evidence="2" key="1">
    <citation type="submission" date="2023-11" db="EMBL/GenBank/DDBJ databases">
        <authorList>
            <person name="Alioto T."/>
            <person name="Alioto T."/>
            <person name="Gomez Garrido J."/>
        </authorList>
    </citation>
    <scope>NUCLEOTIDE SEQUENCE</scope>
</reference>
<accession>A0AAI9E7V3</accession>
<evidence type="ECO:0000256" key="1">
    <source>
        <dbReference type="SAM" id="MobiDB-lite"/>
    </source>
</evidence>
<feature type="region of interest" description="Disordered" evidence="1">
    <location>
        <begin position="61"/>
        <end position="156"/>
    </location>
</feature>
<keyword evidence="3" id="KW-1185">Reference proteome</keyword>
<protein>
    <submittedName>
        <fullName evidence="2">Uncharacterized protein</fullName>
    </submittedName>
</protein>
<evidence type="ECO:0000313" key="3">
    <source>
        <dbReference type="Proteomes" id="UP001296104"/>
    </source>
</evidence>
<gene>
    <name evidence="2" type="ORF">LECACI_7A001343</name>
</gene>
<feature type="compositionally biased region" description="Polar residues" evidence="1">
    <location>
        <begin position="96"/>
        <end position="109"/>
    </location>
</feature>
<proteinExistence type="predicted"/>
<organism evidence="2 3">
    <name type="scientific">Lecanosticta acicola</name>
    <dbReference type="NCBI Taxonomy" id="111012"/>
    <lineage>
        <taxon>Eukaryota</taxon>
        <taxon>Fungi</taxon>
        <taxon>Dikarya</taxon>
        <taxon>Ascomycota</taxon>
        <taxon>Pezizomycotina</taxon>
        <taxon>Dothideomycetes</taxon>
        <taxon>Dothideomycetidae</taxon>
        <taxon>Mycosphaerellales</taxon>
        <taxon>Mycosphaerellaceae</taxon>
        <taxon>Lecanosticta</taxon>
    </lineage>
</organism>
<dbReference type="AlphaFoldDB" id="A0AAI9E7V3"/>
<dbReference type="Proteomes" id="UP001296104">
    <property type="component" value="Unassembled WGS sequence"/>
</dbReference>
<evidence type="ECO:0000313" key="2">
    <source>
        <dbReference type="EMBL" id="CAK3831146.1"/>
    </source>
</evidence>
<name>A0AAI9E7V3_9PEZI</name>
<comment type="caution">
    <text evidence="2">The sequence shown here is derived from an EMBL/GenBank/DDBJ whole genome shotgun (WGS) entry which is preliminary data.</text>
</comment>
<dbReference type="EMBL" id="CAVMBE010000005">
    <property type="protein sequence ID" value="CAK3831146.1"/>
    <property type="molecule type" value="Genomic_DNA"/>
</dbReference>
<sequence length="156" mass="17530">MAQNEKVNWNSVETWQRVVAAMLATGIKPDLRQTATYFGTTYDTLENRFRKIKKEADVLKGEVSNGARGEVTAPSRQKSAPTTPRKRQTPKKDALSSVSNGRINKSTPKSSKKSGIKQEQIDQRFTATLTDEVHDPTDMSFDMDFGNQDDLLDEYV</sequence>